<dbReference type="EMBL" id="JAVIJP010000001">
    <property type="protein sequence ID" value="KAL3655994.1"/>
    <property type="molecule type" value="Genomic_DNA"/>
</dbReference>
<evidence type="ECO:0000313" key="2">
    <source>
        <dbReference type="EMBL" id="KAL3655994.1"/>
    </source>
</evidence>
<protein>
    <submittedName>
        <fullName evidence="2">Transcription factor</fullName>
    </submittedName>
</protein>
<keyword evidence="3" id="KW-1185">Reference proteome</keyword>
<evidence type="ECO:0000313" key="3">
    <source>
        <dbReference type="Proteomes" id="UP001632038"/>
    </source>
</evidence>
<sequence>MTEGAAATEGDAENIVTDYVLKVLGLDVCADTLVGDEDIRGISGGQKKPVTTGEMIVGPQRHFSWTRYQRDSIAPPLTK</sequence>
<comment type="caution">
    <text evidence="2">The sequence shown here is derived from an EMBL/GenBank/DDBJ whole genome shotgun (WGS) entry which is preliminary data.</text>
</comment>
<proteinExistence type="predicted"/>
<name>A0ABD3EP50_9LAMI</name>
<evidence type="ECO:0000256" key="1">
    <source>
        <dbReference type="ARBA" id="ARBA00022448"/>
    </source>
</evidence>
<accession>A0ABD3EP50</accession>
<dbReference type="Proteomes" id="UP001632038">
    <property type="component" value="Unassembled WGS sequence"/>
</dbReference>
<gene>
    <name evidence="2" type="primary">PDR1_1</name>
    <name evidence="2" type="ORF">CASFOL_000390</name>
</gene>
<keyword evidence="1" id="KW-0813">Transport</keyword>
<dbReference type="PANTHER" id="PTHR19241">
    <property type="entry name" value="ATP-BINDING CASSETTE TRANSPORTER"/>
    <property type="match status" value="1"/>
</dbReference>
<dbReference type="AlphaFoldDB" id="A0ABD3EP50"/>
<reference evidence="3" key="1">
    <citation type="journal article" date="2024" name="IScience">
        <title>Strigolactones Initiate the Formation of Haustorium-like Structures in Castilleja.</title>
        <authorList>
            <person name="Buerger M."/>
            <person name="Peterson D."/>
            <person name="Chory J."/>
        </authorList>
    </citation>
    <scope>NUCLEOTIDE SEQUENCE [LARGE SCALE GENOMIC DNA]</scope>
</reference>
<organism evidence="2 3">
    <name type="scientific">Castilleja foliolosa</name>
    <dbReference type="NCBI Taxonomy" id="1961234"/>
    <lineage>
        <taxon>Eukaryota</taxon>
        <taxon>Viridiplantae</taxon>
        <taxon>Streptophyta</taxon>
        <taxon>Embryophyta</taxon>
        <taxon>Tracheophyta</taxon>
        <taxon>Spermatophyta</taxon>
        <taxon>Magnoliopsida</taxon>
        <taxon>eudicotyledons</taxon>
        <taxon>Gunneridae</taxon>
        <taxon>Pentapetalae</taxon>
        <taxon>asterids</taxon>
        <taxon>lamiids</taxon>
        <taxon>Lamiales</taxon>
        <taxon>Orobanchaceae</taxon>
        <taxon>Pedicularideae</taxon>
        <taxon>Castillejinae</taxon>
        <taxon>Castilleja</taxon>
    </lineage>
</organism>